<feature type="region of interest" description="Disordered" evidence="1">
    <location>
        <begin position="1"/>
        <end position="22"/>
    </location>
</feature>
<dbReference type="Gramene" id="OPUNC05G21540.1">
    <property type="protein sequence ID" value="OPUNC05G21540.1"/>
    <property type="gene ID" value="OPUNC05G21540"/>
</dbReference>
<dbReference type="EnsemblPlants" id="OPUNC05G21540.1">
    <property type="protein sequence ID" value="OPUNC05G21540.1"/>
    <property type="gene ID" value="OPUNC05G21540"/>
</dbReference>
<reference evidence="2" key="1">
    <citation type="submission" date="2015-04" db="UniProtKB">
        <authorList>
            <consortium name="EnsemblPlants"/>
        </authorList>
    </citation>
    <scope>IDENTIFICATION</scope>
</reference>
<accession>A0A0E0L533</accession>
<dbReference type="HOGENOM" id="CLU_2405911_0_0_1"/>
<keyword evidence="3" id="KW-1185">Reference proteome</keyword>
<proteinExistence type="predicted"/>
<name>A0A0E0L533_ORYPU</name>
<sequence length="93" mass="9958">MARASRSPCPPSTLTAAPSGSLAPPLILRFLPSIKPPPGLLNLASRRSCLQTRPLPLLTARPLATLRRQPWLATSALPPPPSSGLHRWVLQIS</sequence>
<protein>
    <submittedName>
        <fullName evidence="2">Uncharacterized protein</fullName>
    </submittedName>
</protein>
<evidence type="ECO:0000313" key="2">
    <source>
        <dbReference type="EnsemblPlants" id="OPUNC05G21540.1"/>
    </source>
</evidence>
<dbReference type="Proteomes" id="UP000026962">
    <property type="component" value="Chromosome 5"/>
</dbReference>
<dbReference type="AlphaFoldDB" id="A0A0E0L533"/>
<reference evidence="2" key="2">
    <citation type="submission" date="2018-05" db="EMBL/GenBank/DDBJ databases">
        <title>OpunRS2 (Oryza punctata Reference Sequence Version 2).</title>
        <authorList>
            <person name="Zhang J."/>
            <person name="Kudrna D."/>
            <person name="Lee S."/>
            <person name="Talag J."/>
            <person name="Welchert J."/>
            <person name="Wing R.A."/>
        </authorList>
    </citation>
    <scope>NUCLEOTIDE SEQUENCE [LARGE SCALE GENOMIC DNA]</scope>
</reference>
<evidence type="ECO:0000256" key="1">
    <source>
        <dbReference type="SAM" id="MobiDB-lite"/>
    </source>
</evidence>
<evidence type="ECO:0000313" key="3">
    <source>
        <dbReference type="Proteomes" id="UP000026962"/>
    </source>
</evidence>
<organism evidence="2">
    <name type="scientific">Oryza punctata</name>
    <name type="common">Red rice</name>
    <dbReference type="NCBI Taxonomy" id="4537"/>
    <lineage>
        <taxon>Eukaryota</taxon>
        <taxon>Viridiplantae</taxon>
        <taxon>Streptophyta</taxon>
        <taxon>Embryophyta</taxon>
        <taxon>Tracheophyta</taxon>
        <taxon>Spermatophyta</taxon>
        <taxon>Magnoliopsida</taxon>
        <taxon>Liliopsida</taxon>
        <taxon>Poales</taxon>
        <taxon>Poaceae</taxon>
        <taxon>BOP clade</taxon>
        <taxon>Oryzoideae</taxon>
        <taxon>Oryzeae</taxon>
        <taxon>Oryzinae</taxon>
        <taxon>Oryza</taxon>
    </lineage>
</organism>